<evidence type="ECO:0000256" key="4">
    <source>
        <dbReference type="ARBA" id="ARBA00022692"/>
    </source>
</evidence>
<dbReference type="GO" id="GO:0005886">
    <property type="term" value="C:plasma membrane"/>
    <property type="evidence" value="ECO:0007669"/>
    <property type="project" value="UniProtKB-SubCell"/>
</dbReference>
<evidence type="ECO:0000313" key="10">
    <source>
        <dbReference type="EMBL" id="RCK77952.1"/>
    </source>
</evidence>
<evidence type="ECO:0000256" key="6">
    <source>
        <dbReference type="ARBA" id="ARBA00023136"/>
    </source>
</evidence>
<evidence type="ECO:0000256" key="7">
    <source>
        <dbReference type="RuleBase" id="RU000320"/>
    </source>
</evidence>
<evidence type="ECO:0000256" key="3">
    <source>
        <dbReference type="ARBA" id="ARBA00022475"/>
    </source>
</evidence>
<feature type="transmembrane region" description="Helical" evidence="8">
    <location>
        <begin position="370"/>
        <end position="387"/>
    </location>
</feature>
<dbReference type="InterPro" id="IPR050586">
    <property type="entry name" value="CPA3_Na-H_Antiporter_D"/>
</dbReference>
<organism evidence="10 11">
    <name type="scientific">Candidatus Ozemobacter sibiricus</name>
    <dbReference type="NCBI Taxonomy" id="2268124"/>
    <lineage>
        <taxon>Bacteria</taxon>
        <taxon>Candidatus Ozemobacteria</taxon>
        <taxon>Candidatus Ozemobacterales</taxon>
        <taxon>Candidatus Ozemobacteraceae</taxon>
        <taxon>Candidatus Ozemobacter</taxon>
    </lineage>
</organism>
<dbReference type="GO" id="GO:0042773">
    <property type="term" value="P:ATP synthesis coupled electron transport"/>
    <property type="evidence" value="ECO:0007669"/>
    <property type="project" value="InterPro"/>
</dbReference>
<feature type="transmembrane region" description="Helical" evidence="8">
    <location>
        <begin position="201"/>
        <end position="224"/>
    </location>
</feature>
<evidence type="ECO:0000259" key="9">
    <source>
        <dbReference type="Pfam" id="PF00361"/>
    </source>
</evidence>
<feature type="transmembrane region" description="Helical" evidence="8">
    <location>
        <begin position="327"/>
        <end position="349"/>
    </location>
</feature>
<name>A0A367ZKN3_9BACT</name>
<feature type="transmembrane region" description="Helical" evidence="8">
    <location>
        <begin position="236"/>
        <end position="259"/>
    </location>
</feature>
<keyword evidence="5 8" id="KW-1133">Transmembrane helix</keyword>
<feature type="transmembrane region" description="Helical" evidence="8">
    <location>
        <begin position="128"/>
        <end position="148"/>
    </location>
</feature>
<sequence>MNHAPVLVVLVPLLAALASLLLPPRLSPWLFGGGLAGVGSLLIPLYQRLLAAGPFRYRIGGWGWPLGIDFYIDGTGFLMLAMTWALLAGIGWYSLAYFRGRPAGAHFWPLLLLVWAALDNLFVTADVFNMYVTLELLGLLSVALIALAGTPEAYAAALRYLLAALGGSMCYLLGVAMIYSVSGTLDWVFLRTVLTEGPGAVMALALVTAGLMLKSAIFPLHFWLPRAHANAPAPVSALLSSLMVKASFYISLRMWLWIFPGVLQVHVAGPLLGLLGAGAILYGSLMALQQTRLKLLIAYSTVAQLGYLFVFFALSMHPEDVTPALQAVVFFALSHAFAKAALFMGAGVVQRTLGHDALDRLAGSAQRLPQTVFAFGVAGVSLIGLPPSGGFVGKYLLIDVAIRERQWFWAVVLAVGGLLAGAYVFKILARAMTEPPAASPAPSLGPSLAASAASSALTGEGAPPPAPAVVASSSLVVEAAASPLGHADSAPPERGLVWSTWTLAMTAFLLGLLALHPLQVIAIGAPGAGPRLPGAEAAQ</sequence>
<dbReference type="GO" id="GO:0008137">
    <property type="term" value="F:NADH dehydrogenase (ubiquinone) activity"/>
    <property type="evidence" value="ECO:0007669"/>
    <property type="project" value="InterPro"/>
</dbReference>
<evidence type="ECO:0000313" key="11">
    <source>
        <dbReference type="Proteomes" id="UP000252355"/>
    </source>
</evidence>
<comment type="subcellular location">
    <subcellularLocation>
        <location evidence="1">Cell membrane</location>
        <topology evidence="1">Multi-pass membrane protein</topology>
    </subcellularLocation>
    <subcellularLocation>
        <location evidence="7">Membrane</location>
        <topology evidence="7">Multi-pass membrane protein</topology>
    </subcellularLocation>
</comment>
<comment type="caution">
    <text evidence="10">The sequence shown here is derived from an EMBL/GenBank/DDBJ whole genome shotgun (WGS) entry which is preliminary data.</text>
</comment>
<feature type="transmembrane region" description="Helical" evidence="8">
    <location>
        <begin position="265"/>
        <end position="288"/>
    </location>
</feature>
<keyword evidence="4 7" id="KW-0812">Transmembrane</keyword>
<dbReference type="InterPro" id="IPR001750">
    <property type="entry name" value="ND/Mrp_TM"/>
</dbReference>
<dbReference type="PRINTS" id="PR01437">
    <property type="entry name" value="NUOXDRDTASE4"/>
</dbReference>
<feature type="transmembrane region" description="Helical" evidence="8">
    <location>
        <begin position="29"/>
        <end position="50"/>
    </location>
</feature>
<keyword evidence="3" id="KW-1003">Cell membrane</keyword>
<feature type="transmembrane region" description="Helical" evidence="8">
    <location>
        <begin position="160"/>
        <end position="181"/>
    </location>
</feature>
<dbReference type="Proteomes" id="UP000252355">
    <property type="component" value="Unassembled WGS sequence"/>
</dbReference>
<evidence type="ECO:0000256" key="8">
    <source>
        <dbReference type="SAM" id="Phobius"/>
    </source>
</evidence>
<proteinExistence type="inferred from homology"/>
<feature type="transmembrane region" description="Helical" evidence="8">
    <location>
        <begin position="6"/>
        <end position="22"/>
    </location>
</feature>
<dbReference type="EMBL" id="QOQW01000030">
    <property type="protein sequence ID" value="RCK77952.1"/>
    <property type="molecule type" value="Genomic_DNA"/>
</dbReference>
<evidence type="ECO:0000256" key="1">
    <source>
        <dbReference type="ARBA" id="ARBA00004651"/>
    </source>
</evidence>
<evidence type="ECO:0000256" key="2">
    <source>
        <dbReference type="ARBA" id="ARBA00005346"/>
    </source>
</evidence>
<dbReference type="PANTHER" id="PTHR42703">
    <property type="entry name" value="NADH DEHYDROGENASE"/>
    <property type="match status" value="1"/>
</dbReference>
<protein>
    <submittedName>
        <fullName evidence="10">Monovalent cation/H+ antiporter subunit D</fullName>
    </submittedName>
</protein>
<feature type="transmembrane region" description="Helical" evidence="8">
    <location>
        <begin position="70"/>
        <end position="93"/>
    </location>
</feature>
<dbReference type="AlphaFoldDB" id="A0A367ZKN3"/>
<gene>
    <name evidence="10" type="ORF">OZSIB_1990</name>
</gene>
<comment type="similarity">
    <text evidence="2">Belongs to the CPA3 antiporters (TC 2.A.63) subunit D family.</text>
</comment>
<feature type="transmembrane region" description="Helical" evidence="8">
    <location>
        <begin position="407"/>
        <end position="425"/>
    </location>
</feature>
<reference evidence="10 11" key="1">
    <citation type="submission" date="2018-05" db="EMBL/GenBank/DDBJ databases">
        <title>A metagenomic window into the 2 km-deep terrestrial subsurface aquifer revealed taxonomically and functionally diverse microbial community comprising novel uncultured bacterial lineages.</title>
        <authorList>
            <person name="Kadnikov V.V."/>
            <person name="Mardanov A.V."/>
            <person name="Beletsky A.V."/>
            <person name="Banks D."/>
            <person name="Pimenov N.V."/>
            <person name="Frank Y.A."/>
            <person name="Karnachuk O.V."/>
            <person name="Ravin N.V."/>
        </authorList>
    </citation>
    <scope>NUCLEOTIDE SEQUENCE [LARGE SCALE GENOMIC DNA]</scope>
    <source>
        <strain evidence="10">BY5</strain>
    </source>
</reference>
<dbReference type="InterPro" id="IPR003918">
    <property type="entry name" value="NADH_UbQ_OxRdtase"/>
</dbReference>
<feature type="transmembrane region" description="Helical" evidence="8">
    <location>
        <begin position="496"/>
        <end position="515"/>
    </location>
</feature>
<feature type="transmembrane region" description="Helical" evidence="8">
    <location>
        <begin position="105"/>
        <end position="122"/>
    </location>
</feature>
<accession>A0A367ZKN3</accession>
<dbReference type="Pfam" id="PF00361">
    <property type="entry name" value="Proton_antipo_M"/>
    <property type="match status" value="1"/>
</dbReference>
<evidence type="ECO:0000256" key="5">
    <source>
        <dbReference type="ARBA" id="ARBA00022989"/>
    </source>
</evidence>
<feature type="transmembrane region" description="Helical" evidence="8">
    <location>
        <begin position="295"/>
        <end position="315"/>
    </location>
</feature>
<dbReference type="PANTHER" id="PTHR42703:SF1">
    <property type="entry name" value="NA(+)_H(+) ANTIPORTER SUBUNIT D1"/>
    <property type="match status" value="1"/>
</dbReference>
<keyword evidence="6 8" id="KW-0472">Membrane</keyword>
<feature type="domain" description="NADH:quinone oxidoreductase/Mrp antiporter transmembrane" evidence="9">
    <location>
        <begin position="126"/>
        <end position="416"/>
    </location>
</feature>